<dbReference type="PROSITE" id="PS51257">
    <property type="entry name" value="PROKAR_LIPOPROTEIN"/>
    <property type="match status" value="1"/>
</dbReference>
<evidence type="ECO:0000313" key="1">
    <source>
        <dbReference type="EMBL" id="USF24927.1"/>
    </source>
</evidence>
<dbReference type="InterPro" id="IPR007487">
    <property type="entry name" value="ABC_transpt-TYRBP-like"/>
</dbReference>
<protein>
    <submittedName>
        <fullName evidence="1">Uncharacterized protein</fullName>
    </submittedName>
</protein>
<dbReference type="RefSeq" id="WP_023276567.1">
    <property type="nucleotide sequence ID" value="NZ_CP097562.1"/>
</dbReference>
<dbReference type="PANTHER" id="PTHR35271">
    <property type="entry name" value="ABC TRANSPORTER, SUBSTRATE-BINDING LIPOPROTEIN-RELATED"/>
    <property type="match status" value="1"/>
</dbReference>
<dbReference type="eggNOG" id="COG2984">
    <property type="taxonomic scope" value="Bacteria"/>
</dbReference>
<dbReference type="Proteomes" id="UP000017429">
    <property type="component" value="Chromosome"/>
</dbReference>
<keyword evidence="2" id="KW-1185">Reference proteome</keyword>
<gene>
    <name evidence="1" type="ORF">N508_002021</name>
</gene>
<dbReference type="PANTHER" id="PTHR35271:SF1">
    <property type="entry name" value="ABC TRANSPORTER, SUBSTRATE-BINDING LIPOPROTEIN"/>
    <property type="match status" value="1"/>
</dbReference>
<name>V2PXA6_9BACT</name>
<dbReference type="AlphaFoldDB" id="V2PXA6"/>
<dbReference type="Pfam" id="PF04392">
    <property type="entry name" value="ABC_sub_bind"/>
    <property type="match status" value="1"/>
</dbReference>
<accession>V2PXA6</accession>
<dbReference type="SUPFAM" id="SSF53822">
    <property type="entry name" value="Periplasmic binding protein-like I"/>
    <property type="match status" value="2"/>
</dbReference>
<proteinExistence type="predicted"/>
<dbReference type="OrthoDB" id="9776955at2"/>
<dbReference type="EMBL" id="CP097562">
    <property type="protein sequence ID" value="USF24927.1"/>
    <property type="molecule type" value="Genomic_DNA"/>
</dbReference>
<reference evidence="1" key="3">
    <citation type="submission" date="2022-06" db="EMBL/GenBank/DDBJ databases">
        <title>Resources to Facilitate Use of the Altered Schaedler Flora (ASF) Mouse Model to Study Microbiome Function.</title>
        <authorList>
            <person name="Proctor A."/>
            <person name="Parvinroo S."/>
            <person name="Richie T."/>
            <person name="Jia X."/>
            <person name="Lee S.T.M."/>
            <person name="Karp P.D."/>
            <person name="Paley S."/>
            <person name="Kostic A.D."/>
            <person name="Pierre J.F."/>
            <person name="Wannemuehler M.J."/>
            <person name="Phillips G.J."/>
        </authorList>
    </citation>
    <scope>NUCLEOTIDE SEQUENCE</scope>
    <source>
        <strain evidence="1">ASF457</strain>
    </source>
</reference>
<dbReference type="Gene3D" id="3.40.50.2300">
    <property type="match status" value="2"/>
</dbReference>
<dbReference type="InterPro" id="IPR028082">
    <property type="entry name" value="Peripla_BP_I"/>
</dbReference>
<organism evidence="1 2">
    <name type="scientific">Mucispirillum schaedleri ASF457</name>
    <dbReference type="NCBI Taxonomy" id="1379858"/>
    <lineage>
        <taxon>Bacteria</taxon>
        <taxon>Pseudomonadati</taxon>
        <taxon>Deferribacterota</taxon>
        <taxon>Deferribacteres</taxon>
        <taxon>Deferribacterales</taxon>
        <taxon>Mucispirillaceae</taxon>
        <taxon>Mucispirillum</taxon>
    </lineage>
</organism>
<sequence>MKKIIIMFSAVLMAVSISGCKKNENTAQEKLPTIGIAKLLAHPALNSVEKGIQDELTAKGIKVNYDLQNANADMNIATSIANKFKSDGVDVTVGIGTPMAIALLNTLQTTPIVFAAISDPVAAHLVPSKDKGGKNITGVSDAVDIESQINAFRSIVPFTRLGMIYTSSEDNSVVMHKVTKEVCDKLGIKLISQPITNINEIKQAAESLIGRVDAFYVVTDNNVCSSLNSITSTAAANNLPVFSADPSSSLQFGGVLYTAGADYYVIGRLAGQQIIDILNGKKTEDIPTRYMKGAKETQTIIDNDAANALGVTIPQDLISENTIFLENGKEVKK</sequence>
<reference evidence="1" key="2">
    <citation type="submission" date="2022-05" db="EMBL/GenBank/DDBJ databases">
        <authorList>
            <person name="Proctor A.L."/>
            <person name="Phillips G.J."/>
            <person name="Wannemuehler M.J."/>
        </authorList>
    </citation>
    <scope>NUCLEOTIDE SEQUENCE</scope>
    <source>
        <strain evidence="1">ASF457</strain>
    </source>
</reference>
<dbReference type="CDD" id="cd06325">
    <property type="entry name" value="PBP1_ABC_unchar_transporter"/>
    <property type="match status" value="1"/>
</dbReference>
<dbReference type="KEGG" id="msch:N508_002021"/>
<evidence type="ECO:0000313" key="2">
    <source>
        <dbReference type="Proteomes" id="UP000017429"/>
    </source>
</evidence>
<reference evidence="1" key="1">
    <citation type="journal article" date="2014" name="Genome Announc.">
        <title>Draft genome sequences of the altered schaedler flora, a defined bacterial community from gnotobiotic mice.</title>
        <authorList>
            <person name="Wannemuehler M.J."/>
            <person name="Overstreet A.M."/>
            <person name="Ward D.V."/>
            <person name="Phillips G.J."/>
        </authorList>
    </citation>
    <scope>NUCLEOTIDE SEQUENCE</scope>
    <source>
        <strain evidence="1">ASF457</strain>
    </source>
</reference>